<dbReference type="OrthoDB" id="514248at2759"/>
<evidence type="ECO:0000313" key="4">
    <source>
        <dbReference type="EMBL" id="KAH6889227.1"/>
    </source>
</evidence>
<dbReference type="Proteomes" id="UP000777438">
    <property type="component" value="Unassembled WGS sequence"/>
</dbReference>
<feature type="compositionally biased region" description="Polar residues" evidence="3">
    <location>
        <begin position="64"/>
        <end position="77"/>
    </location>
</feature>
<sequence>MSSKSSKSSKPKDKESMRAVDPRPIRSPSPTKGNSYPPPPARSPGQSQSQSQPPPDQPRYNPQEYPSGSYQPQNYNPQEYSTQQNYTTTQTYESQSYGPQTSQPYNPQDYPPISSAPGPLPGPGVSATGLPLRPVSDPNLLTDKTKMASNVPGGGLTDVMRPNAQIAPTVAPSSLRELQGLKTNCQFGLREFLSLQRQRKSGEVTMSSYELDVRLRDTTYTLLSDLKVLQGEVRGIAKEAENHRWRRWIIGGAIATFIPIIRRFFKRNNDEESQTSANDTEYAFRRSKGLLEHIKDSVLGGTGYLAKLSFFVFAVLYVFSNEVSIRVARTVNKRLKKLCARIEAGDTDIEEKDMKVLEGWRWRVLLWRDPDFAKLYVGKTDFFNRPECVMQLTKTLLKLDFGLTIDLPDDRLCPPVTNRHNYLLWLKALLDTTSYEKPGRKAVGLDIGTGASCIYPLLGCTQRPWSFIATDIDAKSLEYARKNVCLNNLQHRINVVARKPTDSLIPIDDLGINSIDFVMNNPPFYRSEEEMTRSATNKSRPPFSACTGAKVEMVTEGGEVAFIDRILQESLVLRERVQWYSAMFGFLTSVVEFVEKLRKHDIDNYAVAEFVQGSKTRRWAVAWSFGGMRPSLEVARGIKTAVSKSILPETTEAGVITFPSVKNIGEFAEAFSTAVRKLELISWEWDQARLEGVGRAADKVWTRQWRRRQKSREMEGGKPKEELNVTKKKSFFAFKVSIRIGKDETSVECRWVEGHEGFESFRGFLKTITLMLLSK</sequence>
<dbReference type="GO" id="GO:0070475">
    <property type="term" value="P:rRNA base methylation"/>
    <property type="evidence" value="ECO:0007669"/>
    <property type="project" value="TreeGrafter"/>
</dbReference>
<proteinExistence type="predicted"/>
<organism evidence="4 5">
    <name type="scientific">Thelonectria olida</name>
    <dbReference type="NCBI Taxonomy" id="1576542"/>
    <lineage>
        <taxon>Eukaryota</taxon>
        <taxon>Fungi</taxon>
        <taxon>Dikarya</taxon>
        <taxon>Ascomycota</taxon>
        <taxon>Pezizomycotina</taxon>
        <taxon>Sordariomycetes</taxon>
        <taxon>Hypocreomycetidae</taxon>
        <taxon>Hypocreales</taxon>
        <taxon>Nectriaceae</taxon>
        <taxon>Thelonectria</taxon>
    </lineage>
</organism>
<keyword evidence="1" id="KW-0489">Methyltransferase</keyword>
<feature type="compositionally biased region" description="Basic and acidic residues" evidence="3">
    <location>
        <begin position="10"/>
        <end position="24"/>
    </location>
</feature>
<dbReference type="Pfam" id="PF05971">
    <property type="entry name" value="Methyltransf_10"/>
    <property type="match status" value="1"/>
</dbReference>
<dbReference type="GO" id="GO:0008168">
    <property type="term" value="F:methyltransferase activity"/>
    <property type="evidence" value="ECO:0007669"/>
    <property type="project" value="UniProtKB-KW"/>
</dbReference>
<feature type="region of interest" description="Disordered" evidence="3">
    <location>
        <begin position="1"/>
        <end position="140"/>
    </location>
</feature>
<protein>
    <submittedName>
        <fullName evidence="4">Uncharacterized protein</fullName>
    </submittedName>
</protein>
<dbReference type="InterPro" id="IPR010286">
    <property type="entry name" value="METTL16/RlmF"/>
</dbReference>
<keyword evidence="5" id="KW-1185">Reference proteome</keyword>
<dbReference type="Gene3D" id="3.40.50.150">
    <property type="entry name" value="Vaccinia Virus protein VP39"/>
    <property type="match status" value="1"/>
</dbReference>
<name>A0A9P8W6E9_9HYPO</name>
<gene>
    <name evidence="4" type="ORF">B0T10DRAFT_440877</name>
</gene>
<dbReference type="GO" id="GO:0005634">
    <property type="term" value="C:nucleus"/>
    <property type="evidence" value="ECO:0007669"/>
    <property type="project" value="TreeGrafter"/>
</dbReference>
<comment type="caution">
    <text evidence="4">The sequence shown here is derived from an EMBL/GenBank/DDBJ whole genome shotgun (WGS) entry which is preliminary data.</text>
</comment>
<dbReference type="PANTHER" id="PTHR13393:SF0">
    <property type="entry name" value="RNA N6-ADENOSINE-METHYLTRANSFERASE METTL16"/>
    <property type="match status" value="1"/>
</dbReference>
<keyword evidence="2" id="KW-0808">Transferase</keyword>
<dbReference type="AlphaFoldDB" id="A0A9P8W6E9"/>
<evidence type="ECO:0000256" key="3">
    <source>
        <dbReference type="SAM" id="MobiDB-lite"/>
    </source>
</evidence>
<dbReference type="InterPro" id="IPR029063">
    <property type="entry name" value="SAM-dependent_MTases_sf"/>
</dbReference>
<feature type="compositionally biased region" description="Low complexity" evidence="3">
    <location>
        <begin position="78"/>
        <end position="97"/>
    </location>
</feature>
<dbReference type="EMBL" id="JAGPYM010000011">
    <property type="protein sequence ID" value="KAH6889227.1"/>
    <property type="molecule type" value="Genomic_DNA"/>
</dbReference>
<evidence type="ECO:0000256" key="2">
    <source>
        <dbReference type="ARBA" id="ARBA00022679"/>
    </source>
</evidence>
<reference evidence="4 5" key="1">
    <citation type="journal article" date="2021" name="Nat. Commun.">
        <title>Genetic determinants of endophytism in the Arabidopsis root mycobiome.</title>
        <authorList>
            <person name="Mesny F."/>
            <person name="Miyauchi S."/>
            <person name="Thiergart T."/>
            <person name="Pickel B."/>
            <person name="Atanasova L."/>
            <person name="Karlsson M."/>
            <person name="Huettel B."/>
            <person name="Barry K.W."/>
            <person name="Haridas S."/>
            <person name="Chen C."/>
            <person name="Bauer D."/>
            <person name="Andreopoulos W."/>
            <person name="Pangilinan J."/>
            <person name="LaButti K."/>
            <person name="Riley R."/>
            <person name="Lipzen A."/>
            <person name="Clum A."/>
            <person name="Drula E."/>
            <person name="Henrissat B."/>
            <person name="Kohler A."/>
            <person name="Grigoriev I.V."/>
            <person name="Martin F.M."/>
            <person name="Hacquard S."/>
        </authorList>
    </citation>
    <scope>NUCLEOTIDE SEQUENCE [LARGE SCALE GENOMIC DNA]</scope>
    <source>
        <strain evidence="4 5">MPI-CAGE-CH-0241</strain>
    </source>
</reference>
<dbReference type="PANTHER" id="PTHR13393">
    <property type="entry name" value="SAM-DEPENDENT METHYLTRANSFERASE"/>
    <property type="match status" value="1"/>
</dbReference>
<evidence type="ECO:0000313" key="5">
    <source>
        <dbReference type="Proteomes" id="UP000777438"/>
    </source>
</evidence>
<evidence type="ECO:0000256" key="1">
    <source>
        <dbReference type="ARBA" id="ARBA00022603"/>
    </source>
</evidence>
<accession>A0A9P8W6E9</accession>
<dbReference type="SUPFAM" id="SSF53335">
    <property type="entry name" value="S-adenosyl-L-methionine-dependent methyltransferases"/>
    <property type="match status" value="1"/>
</dbReference>
<dbReference type="CDD" id="cd02440">
    <property type="entry name" value="AdoMet_MTases"/>
    <property type="match status" value="1"/>
</dbReference>